<dbReference type="Proteomes" id="UP000887576">
    <property type="component" value="Unplaced"/>
</dbReference>
<accession>A0AC34R5X0</accession>
<proteinExistence type="predicted"/>
<evidence type="ECO:0000313" key="2">
    <source>
        <dbReference type="WBParaSite" id="JU765_v2.g3635.t1"/>
    </source>
</evidence>
<name>A0AC34R5X0_9BILA</name>
<sequence>MHISTQSKCVNIYNSYEEGCHEYKPLCYDDISPTHYLCCKFKYDYESSKHITVLDTHRHFIEYYFKNAKLMLTPPFKKCVDPPNIYEDVGYCLYFFDYQGYLENKSKGKVNVQFGKKGLFRAGP</sequence>
<protein>
    <submittedName>
        <fullName evidence="2">Uncharacterized protein</fullName>
    </submittedName>
</protein>
<reference evidence="2" key="1">
    <citation type="submission" date="2022-11" db="UniProtKB">
        <authorList>
            <consortium name="WormBaseParasite"/>
        </authorList>
    </citation>
    <scope>IDENTIFICATION</scope>
</reference>
<dbReference type="WBParaSite" id="JU765_v2.g3635.t1">
    <property type="protein sequence ID" value="JU765_v2.g3635.t1"/>
    <property type="gene ID" value="JU765_v2.g3635"/>
</dbReference>
<evidence type="ECO:0000313" key="1">
    <source>
        <dbReference type="Proteomes" id="UP000887576"/>
    </source>
</evidence>
<organism evidence="1 2">
    <name type="scientific">Panagrolaimus sp. JU765</name>
    <dbReference type="NCBI Taxonomy" id="591449"/>
    <lineage>
        <taxon>Eukaryota</taxon>
        <taxon>Metazoa</taxon>
        <taxon>Ecdysozoa</taxon>
        <taxon>Nematoda</taxon>
        <taxon>Chromadorea</taxon>
        <taxon>Rhabditida</taxon>
        <taxon>Tylenchina</taxon>
        <taxon>Panagrolaimomorpha</taxon>
        <taxon>Panagrolaimoidea</taxon>
        <taxon>Panagrolaimidae</taxon>
        <taxon>Panagrolaimus</taxon>
    </lineage>
</organism>